<gene>
    <name evidence="1" type="ORF">XSR1_440011</name>
</gene>
<dbReference type="AlphaFoldDB" id="W1J2J9"/>
<accession>W1J2J9</accession>
<dbReference type="EMBL" id="CBXF010000104">
    <property type="protein sequence ID" value="CDL84303.1"/>
    <property type="molecule type" value="Genomic_DNA"/>
</dbReference>
<comment type="caution">
    <text evidence="1">The sequence shown here is derived from an EMBL/GenBank/DDBJ whole genome shotgun (WGS) entry which is preliminary data.</text>
</comment>
<organism evidence="1 2">
    <name type="scientific">Xenorhabdus szentirmaii DSM 16338</name>
    <dbReference type="NCBI Taxonomy" id="1427518"/>
    <lineage>
        <taxon>Bacteria</taxon>
        <taxon>Pseudomonadati</taxon>
        <taxon>Pseudomonadota</taxon>
        <taxon>Gammaproteobacteria</taxon>
        <taxon>Enterobacterales</taxon>
        <taxon>Morganellaceae</taxon>
        <taxon>Xenorhabdus</taxon>
    </lineage>
</organism>
<evidence type="ECO:0000313" key="2">
    <source>
        <dbReference type="Proteomes" id="UP000019202"/>
    </source>
</evidence>
<sequence length="47" mass="5459">MPDRAGSSHDRVKGQCTIKKERIITPVQNTQEFNRVDSFRVEDRALE</sequence>
<dbReference type="Proteomes" id="UP000019202">
    <property type="component" value="Unassembled WGS sequence"/>
</dbReference>
<protein>
    <submittedName>
        <fullName evidence="1">Uncharacterized protein</fullName>
    </submittedName>
</protein>
<name>W1J2J9_9GAMM</name>
<keyword evidence="2" id="KW-1185">Reference proteome</keyword>
<proteinExistence type="predicted"/>
<reference evidence="1" key="1">
    <citation type="submission" date="2013-11" db="EMBL/GenBank/DDBJ databases">
        <title>Draft genome sequence and annotation of the entomopathogenic bacteria, Xenorhabdus cabanillasi strain JM26 and Xenorhabdus szentirmai strain DSM 16338.</title>
        <authorList>
            <person name="Gualtieri M."/>
            <person name="Ogier J.C."/>
            <person name="Pages S."/>
            <person name="Givaudan A."/>
            <person name="Gaudriault S."/>
        </authorList>
    </citation>
    <scope>NUCLEOTIDE SEQUENCE [LARGE SCALE GENOMIC DNA]</scope>
    <source>
        <strain evidence="1">DSM 16338</strain>
    </source>
</reference>
<evidence type="ECO:0000313" key="1">
    <source>
        <dbReference type="EMBL" id="CDL84303.1"/>
    </source>
</evidence>
<dbReference type="STRING" id="1427518.XSR1_440011"/>